<evidence type="ECO:0000313" key="1">
    <source>
        <dbReference type="EMBL" id="KAI4387003.1"/>
    </source>
</evidence>
<sequence length="245" mass="27105">MASLKPPPPSPFDVKETELRLGLPGSNLPEERTHHHVPPTGSLLLGWVSTRMVRIPSSGFRCTREGTKSTDATPRNDTVAPWDDGSEFEEEDKVSEHGSAAPAAKAQVVGWPPIRSFRKNSMTSTLAKSSEEVEGKSTVAGCLYVKNSWLLKQMFSCFKIASGNCVSNDRVGGEISSERQLADLLTDSEFVLTYEDKDGDWMLVGDVPWRMFAESCRRLRIMKGPDAISLAPRSGDKFKKGDRWE</sequence>
<organism evidence="1 2">
    <name type="scientific">Melastoma candidum</name>
    <dbReference type="NCBI Taxonomy" id="119954"/>
    <lineage>
        <taxon>Eukaryota</taxon>
        <taxon>Viridiplantae</taxon>
        <taxon>Streptophyta</taxon>
        <taxon>Embryophyta</taxon>
        <taxon>Tracheophyta</taxon>
        <taxon>Spermatophyta</taxon>
        <taxon>Magnoliopsida</taxon>
        <taxon>eudicotyledons</taxon>
        <taxon>Gunneridae</taxon>
        <taxon>Pentapetalae</taxon>
        <taxon>rosids</taxon>
        <taxon>malvids</taxon>
        <taxon>Myrtales</taxon>
        <taxon>Melastomataceae</taxon>
        <taxon>Melastomatoideae</taxon>
        <taxon>Melastomateae</taxon>
        <taxon>Melastoma</taxon>
    </lineage>
</organism>
<dbReference type="EMBL" id="CM042881">
    <property type="protein sequence ID" value="KAI4387003.1"/>
    <property type="molecule type" value="Genomic_DNA"/>
</dbReference>
<gene>
    <name evidence="1" type="ORF">MLD38_004872</name>
</gene>
<keyword evidence="2" id="KW-1185">Reference proteome</keyword>
<accession>A0ACB9SBZ5</accession>
<dbReference type="Proteomes" id="UP001057402">
    <property type="component" value="Chromosome 2"/>
</dbReference>
<comment type="caution">
    <text evidence="1">The sequence shown here is derived from an EMBL/GenBank/DDBJ whole genome shotgun (WGS) entry which is preliminary data.</text>
</comment>
<protein>
    <submittedName>
        <fullName evidence="1">Uncharacterized protein</fullName>
    </submittedName>
</protein>
<evidence type="ECO:0000313" key="2">
    <source>
        <dbReference type="Proteomes" id="UP001057402"/>
    </source>
</evidence>
<name>A0ACB9SBZ5_9MYRT</name>
<reference evidence="2" key="1">
    <citation type="journal article" date="2023" name="Front. Plant Sci.">
        <title>Chromosomal-level genome assembly of Melastoma candidum provides insights into trichome evolution.</title>
        <authorList>
            <person name="Zhong Y."/>
            <person name="Wu W."/>
            <person name="Sun C."/>
            <person name="Zou P."/>
            <person name="Liu Y."/>
            <person name="Dai S."/>
            <person name="Zhou R."/>
        </authorList>
    </citation>
    <scope>NUCLEOTIDE SEQUENCE [LARGE SCALE GENOMIC DNA]</scope>
</reference>
<proteinExistence type="predicted"/>